<dbReference type="Proteomes" id="UP000237105">
    <property type="component" value="Unassembled WGS sequence"/>
</dbReference>
<feature type="region of interest" description="Disordered" evidence="1">
    <location>
        <begin position="51"/>
        <end position="70"/>
    </location>
</feature>
<dbReference type="AlphaFoldDB" id="A0A2P5BVD8"/>
<sequence length="104" mass="11527">MHSSLLLGLPLKYQPPPPPQATSSDQVCSKLTDKEVPPCFSSCRVARRRKEWHEATPKSQPTPTIRPPCVLPTTSSHSDLLTMPDLTCFGDGLLKFFLVSTCYL</sequence>
<evidence type="ECO:0000313" key="2">
    <source>
        <dbReference type="EMBL" id="PON52742.1"/>
    </source>
</evidence>
<keyword evidence="3" id="KW-1185">Reference proteome</keyword>
<reference evidence="3" key="1">
    <citation type="submission" date="2016-06" db="EMBL/GenBank/DDBJ databases">
        <title>Parallel loss of symbiosis genes in relatives of nitrogen-fixing non-legume Parasponia.</title>
        <authorList>
            <person name="Van Velzen R."/>
            <person name="Holmer R."/>
            <person name="Bu F."/>
            <person name="Rutten L."/>
            <person name="Van Zeijl A."/>
            <person name="Liu W."/>
            <person name="Santuari L."/>
            <person name="Cao Q."/>
            <person name="Sharma T."/>
            <person name="Shen D."/>
            <person name="Roswanjaya Y."/>
            <person name="Wardhani T."/>
            <person name="Kalhor M.S."/>
            <person name="Jansen J."/>
            <person name="Van den Hoogen J."/>
            <person name="Gungor B."/>
            <person name="Hartog M."/>
            <person name="Hontelez J."/>
            <person name="Verver J."/>
            <person name="Yang W.-C."/>
            <person name="Schijlen E."/>
            <person name="Repin R."/>
            <person name="Schilthuizen M."/>
            <person name="Schranz E."/>
            <person name="Heidstra R."/>
            <person name="Miyata K."/>
            <person name="Fedorova E."/>
            <person name="Kohlen W."/>
            <person name="Bisseling T."/>
            <person name="Smit S."/>
            <person name="Geurts R."/>
        </authorList>
    </citation>
    <scope>NUCLEOTIDE SEQUENCE [LARGE SCALE GENOMIC DNA]</scope>
    <source>
        <strain evidence="3">cv. WU1-14</strain>
    </source>
</reference>
<accession>A0A2P5BVD8</accession>
<proteinExistence type="predicted"/>
<dbReference type="EMBL" id="JXTB01000215">
    <property type="protein sequence ID" value="PON52742.1"/>
    <property type="molecule type" value="Genomic_DNA"/>
</dbReference>
<gene>
    <name evidence="2" type="ORF">PanWU01x14_207030</name>
</gene>
<name>A0A2P5BVD8_PARAD</name>
<feature type="compositionally biased region" description="Low complexity" evidence="1">
    <location>
        <begin position="1"/>
        <end position="12"/>
    </location>
</feature>
<comment type="caution">
    <text evidence="2">The sequence shown here is derived from an EMBL/GenBank/DDBJ whole genome shotgun (WGS) entry which is preliminary data.</text>
</comment>
<feature type="region of interest" description="Disordered" evidence="1">
    <location>
        <begin position="1"/>
        <end position="25"/>
    </location>
</feature>
<organism evidence="2 3">
    <name type="scientific">Parasponia andersonii</name>
    <name type="common">Sponia andersonii</name>
    <dbReference type="NCBI Taxonomy" id="3476"/>
    <lineage>
        <taxon>Eukaryota</taxon>
        <taxon>Viridiplantae</taxon>
        <taxon>Streptophyta</taxon>
        <taxon>Embryophyta</taxon>
        <taxon>Tracheophyta</taxon>
        <taxon>Spermatophyta</taxon>
        <taxon>Magnoliopsida</taxon>
        <taxon>eudicotyledons</taxon>
        <taxon>Gunneridae</taxon>
        <taxon>Pentapetalae</taxon>
        <taxon>rosids</taxon>
        <taxon>fabids</taxon>
        <taxon>Rosales</taxon>
        <taxon>Cannabaceae</taxon>
        <taxon>Parasponia</taxon>
    </lineage>
</organism>
<evidence type="ECO:0000313" key="3">
    <source>
        <dbReference type="Proteomes" id="UP000237105"/>
    </source>
</evidence>
<protein>
    <submittedName>
        <fullName evidence="2">Uncharacterized protein</fullName>
    </submittedName>
</protein>
<evidence type="ECO:0000256" key="1">
    <source>
        <dbReference type="SAM" id="MobiDB-lite"/>
    </source>
</evidence>